<keyword evidence="1" id="KW-0175">Coiled coil</keyword>
<dbReference type="Proteomes" id="UP000663452">
    <property type="component" value="Chromosome"/>
</dbReference>
<proteinExistence type="predicted"/>
<organism evidence="2 3">
    <name type="scientific">Paenibacillus tianjinensis</name>
    <dbReference type="NCBI Taxonomy" id="2810347"/>
    <lineage>
        <taxon>Bacteria</taxon>
        <taxon>Bacillati</taxon>
        <taxon>Bacillota</taxon>
        <taxon>Bacilli</taxon>
        <taxon>Bacillales</taxon>
        <taxon>Paenibacillaceae</taxon>
        <taxon>Paenibacillus</taxon>
    </lineage>
</organism>
<evidence type="ECO:0000313" key="2">
    <source>
        <dbReference type="EMBL" id="QSF43255.1"/>
    </source>
</evidence>
<dbReference type="RefSeq" id="WP_206100893.1">
    <property type="nucleotide sequence ID" value="NZ_CP070969.1"/>
</dbReference>
<dbReference type="EMBL" id="CP070969">
    <property type="protein sequence ID" value="QSF43255.1"/>
    <property type="molecule type" value="Genomic_DNA"/>
</dbReference>
<gene>
    <name evidence="2" type="ORF">JRJ22_18485</name>
</gene>
<evidence type="ECO:0000313" key="3">
    <source>
        <dbReference type="Proteomes" id="UP000663452"/>
    </source>
</evidence>
<sequence length="111" mass="12674">MNEAKQQSLNKIQEKMDILMNKLKDESNQEMLNYLAKSSEVLLTGITLFDASESIYKVMIDKYSAEDGYVDQLLVYETGQHEDAESVFIGVAEALNNNRYSLEKDGSYWSC</sequence>
<accession>A0ABX7L9Z2</accession>
<name>A0ABX7L9Z2_9BACL</name>
<reference evidence="2 3" key="1">
    <citation type="submission" date="2021-02" db="EMBL/GenBank/DDBJ databases">
        <title>Paenibacillus tianjinensis sp. nov.</title>
        <authorList>
            <person name="Liu H."/>
        </authorList>
    </citation>
    <scope>NUCLEOTIDE SEQUENCE [LARGE SCALE GENOMIC DNA]</scope>
    <source>
        <strain evidence="2 3">TB2019</strain>
    </source>
</reference>
<evidence type="ECO:0000256" key="1">
    <source>
        <dbReference type="SAM" id="Coils"/>
    </source>
</evidence>
<keyword evidence="3" id="KW-1185">Reference proteome</keyword>
<feature type="coiled-coil region" evidence="1">
    <location>
        <begin position="2"/>
        <end position="29"/>
    </location>
</feature>
<protein>
    <submittedName>
        <fullName evidence="2">Uncharacterized protein</fullName>
    </submittedName>
</protein>